<feature type="transmembrane region" description="Helical" evidence="6">
    <location>
        <begin position="70"/>
        <end position="89"/>
    </location>
</feature>
<dbReference type="PANTHER" id="PTHR43124">
    <property type="entry name" value="PURINE EFFLUX PUMP PBUE"/>
    <property type="match status" value="1"/>
</dbReference>
<accession>A0ABM8VU77</accession>
<feature type="transmembrane region" description="Helical" evidence="6">
    <location>
        <begin position="235"/>
        <end position="254"/>
    </location>
</feature>
<feature type="transmembrane region" description="Helical" evidence="6">
    <location>
        <begin position="95"/>
        <end position="116"/>
    </location>
</feature>
<protein>
    <submittedName>
        <fullName evidence="8">Purine efflux pump PbuE</fullName>
    </submittedName>
</protein>
<feature type="transmembrane region" description="Helical" evidence="6">
    <location>
        <begin position="352"/>
        <end position="372"/>
    </location>
</feature>
<dbReference type="EMBL" id="CAJVCE010000044">
    <property type="protein sequence ID" value="CAG7658608.1"/>
    <property type="molecule type" value="Genomic_DNA"/>
</dbReference>
<name>A0ABM8VU77_9BACL</name>
<proteinExistence type="predicted"/>
<dbReference type="PANTHER" id="PTHR43124:SF10">
    <property type="entry name" value="PURINE EFFLUX PUMP PBUE"/>
    <property type="match status" value="1"/>
</dbReference>
<evidence type="ECO:0000313" key="9">
    <source>
        <dbReference type="Proteomes" id="UP000730618"/>
    </source>
</evidence>
<feature type="domain" description="Major facilitator superfamily (MFS) profile" evidence="7">
    <location>
        <begin position="4"/>
        <end position="377"/>
    </location>
</feature>
<dbReference type="RefSeq" id="WP_218103215.1">
    <property type="nucleotide sequence ID" value="NZ_CAJVCE010000044.1"/>
</dbReference>
<dbReference type="InterPro" id="IPR050189">
    <property type="entry name" value="MFS_Efflux_Transporters"/>
</dbReference>
<evidence type="ECO:0000256" key="6">
    <source>
        <dbReference type="SAM" id="Phobius"/>
    </source>
</evidence>
<dbReference type="PROSITE" id="PS50850">
    <property type="entry name" value="MFS"/>
    <property type="match status" value="1"/>
</dbReference>
<evidence type="ECO:0000256" key="4">
    <source>
        <dbReference type="ARBA" id="ARBA00022989"/>
    </source>
</evidence>
<dbReference type="InterPro" id="IPR020846">
    <property type="entry name" value="MFS_dom"/>
</dbReference>
<feature type="transmembrane region" description="Helical" evidence="6">
    <location>
        <begin position="160"/>
        <end position="178"/>
    </location>
</feature>
<comment type="subcellular location">
    <subcellularLocation>
        <location evidence="1">Cell membrane</location>
        <topology evidence="1">Multi-pass membrane protein</topology>
    </subcellularLocation>
</comment>
<evidence type="ECO:0000313" key="8">
    <source>
        <dbReference type="EMBL" id="CAG7658608.1"/>
    </source>
</evidence>
<keyword evidence="9" id="KW-1185">Reference proteome</keyword>
<feature type="transmembrane region" description="Helical" evidence="6">
    <location>
        <begin position="321"/>
        <end position="346"/>
    </location>
</feature>
<comment type="caution">
    <text evidence="8">The sequence shown here is derived from an EMBL/GenBank/DDBJ whole genome shotgun (WGS) entry which is preliminary data.</text>
</comment>
<keyword evidence="4 6" id="KW-1133">Transmembrane helix</keyword>
<reference evidence="8 9" key="1">
    <citation type="submission" date="2021-06" db="EMBL/GenBank/DDBJ databases">
        <authorList>
            <person name="Criscuolo A."/>
        </authorList>
    </citation>
    <scope>NUCLEOTIDE SEQUENCE [LARGE SCALE GENOMIC DNA]</scope>
    <source>
        <strain evidence="9">CIP 111802</strain>
    </source>
</reference>
<keyword evidence="5 6" id="KW-0472">Membrane</keyword>
<evidence type="ECO:0000256" key="1">
    <source>
        <dbReference type="ARBA" id="ARBA00004651"/>
    </source>
</evidence>
<keyword evidence="2" id="KW-1003">Cell membrane</keyword>
<dbReference type="Pfam" id="PF07690">
    <property type="entry name" value="MFS_1"/>
    <property type="match status" value="1"/>
</dbReference>
<dbReference type="CDD" id="cd17324">
    <property type="entry name" value="MFS_NepI_like"/>
    <property type="match status" value="1"/>
</dbReference>
<evidence type="ECO:0000256" key="3">
    <source>
        <dbReference type="ARBA" id="ARBA00022692"/>
    </source>
</evidence>
<dbReference type="InterPro" id="IPR011701">
    <property type="entry name" value="MFS"/>
</dbReference>
<organism evidence="8 9">
    <name type="scientific">Paenibacillus allorhizosphaerae</name>
    <dbReference type="NCBI Taxonomy" id="2849866"/>
    <lineage>
        <taxon>Bacteria</taxon>
        <taxon>Bacillati</taxon>
        <taxon>Bacillota</taxon>
        <taxon>Bacilli</taxon>
        <taxon>Bacillales</taxon>
        <taxon>Paenibacillaceae</taxon>
        <taxon>Paenibacillus</taxon>
    </lineage>
</organism>
<dbReference type="Proteomes" id="UP000730618">
    <property type="component" value="Unassembled WGS sequence"/>
</dbReference>
<keyword evidence="3 6" id="KW-0812">Transmembrane</keyword>
<gene>
    <name evidence="8" type="primary">pbuE_5</name>
    <name evidence="8" type="ORF">PAECIP111802_07094</name>
</gene>
<sequence>MNYRIFILALGTFVIGTEGYMIAGLLPALARDLHTSVSVAGQLVTAFSIAYALGSPLLTTITGLVERRKILTFALFIFALGNILCGLATSYGLILVGRIVAAAGAGLFAPAATYSASTLAAPEKRGQALSIVIGGSTIALIFGVPIGTWIASVFDWKTTFWFVGSIALVALVCIRLFFPTISAPASVSLAERLSFLKKPTILIALTITLIWAFGIFVVYTYVADIFGRVGAGENTITFMLLIMGISSFLGVNFGGVAADRNGPARTIVWALVLMMIAVVTLSFIKSAALGIAAVALWGFAGYAFNPAQLHRLIGLSGKDSGVVLSLHSSILYVGAALGSAIGGLVIHYGSVTWLGIVGGAANLIGLFVFQFTRRHDKLSRKKDLSLNE</sequence>
<feature type="transmembrane region" description="Helical" evidence="6">
    <location>
        <begin position="7"/>
        <end position="30"/>
    </location>
</feature>
<evidence type="ECO:0000256" key="2">
    <source>
        <dbReference type="ARBA" id="ARBA00022475"/>
    </source>
</evidence>
<feature type="transmembrane region" description="Helical" evidence="6">
    <location>
        <begin position="290"/>
        <end position="309"/>
    </location>
</feature>
<feature type="transmembrane region" description="Helical" evidence="6">
    <location>
        <begin position="128"/>
        <end position="154"/>
    </location>
</feature>
<feature type="transmembrane region" description="Helical" evidence="6">
    <location>
        <begin position="266"/>
        <end position="284"/>
    </location>
</feature>
<evidence type="ECO:0000256" key="5">
    <source>
        <dbReference type="ARBA" id="ARBA00023136"/>
    </source>
</evidence>
<feature type="transmembrane region" description="Helical" evidence="6">
    <location>
        <begin position="36"/>
        <end position="58"/>
    </location>
</feature>
<feature type="transmembrane region" description="Helical" evidence="6">
    <location>
        <begin position="199"/>
        <end position="223"/>
    </location>
</feature>
<evidence type="ECO:0000259" key="7">
    <source>
        <dbReference type="PROSITE" id="PS50850"/>
    </source>
</evidence>